<keyword evidence="5" id="KW-1185">Reference proteome</keyword>
<dbReference type="RefSeq" id="XP_034104493.1">
    <property type="nucleotide sequence ID" value="XM_034248602.2"/>
</dbReference>
<sequence length="1171" mass="136202">MVKKKRTQVIVANTDGKQVVESSAMSFVSEAEWLAREQRHQQRIQDVRICAGFIIESIEDYQDLVKLQRKQEHWNRYVNCDGLPRAHNPPELRSFIAEIRHTEWRDEMSVVNWALSVNERSVLTQDIDAPDLTRKVLEQQLRPNIGKLYDVAVQRILATWERIEQLLDCEFELEQIPADRALEITQISSELSREIDLLFDKLTYRIMCSPDSYKTSFDGIMESYCYQSINYNFQVWWLRDVPLRLDYLEIPLMVAKLDCVGVSVQIPKSVLSENLTLRCVHTFFDPYSEFSKSFMNVIDKSTNELNAGMTDIEDCLINEWLMQSSIMNQMITSMEQKSILYEETMRELEAKVAHAKGDPDVLKKLKAPKEPQTLPEGKFPDPYKMFLEQEQQEFEEFLDQYLSPVHLNLKPDEINLRRYNILGGIFAMSFVHKPKHTEFATFNRTFHDDQRLLYTLKDMQAFLDGNDSDDNDQASRATLAFRVSARSQKSASINRSRMQFAQATNSPSKMHLHLEGDDIDYFFVSIQLPKQLCRYGQPLACQYLDEMVDEDLPEVQIVEESEEPRTKKKKGRKTARKRSDIMGITADLSAFQKISSRKSKQKQDDDDMQYGFARPRVSSIMPKTSMPDNLYRPSKRSTLHLIALRSSVLPEVMLRNFPLVEKPLNSMQVHALTKHCLPRILSSFKFPLEFKQDKMIEFAERSKGNKILRRANLAIERMGEDVANEPEYLSYEKQQGPERLYPIFDWREKVLYEQVSTTGSSASEVSVKVVKIDQMNEVFEASTDPSKPSLYSVLQTLENIQHEYAARPMRLMDQNIVTGRQRRPDTSTIITGKPKSTVRISTLGSKLYHIGGRGSRSRVSTYDTVSFDSQGSQSSGSLLSPSGYRHGKSFNMRDEEERPKVNVKHWTTKHIVDMQFNPETCVATIKTDRLGLFGFAYKRYAHFPFRDWKLQQSEEHPNEIVFTLDTFHVRIFLFITNIGIRGYVTEITNQYTANPVKYLEIKEPISDYRELRKRFVDKNINIFAKHDASFYIDNGYFSEKHLSTELHIYDAFAVHCKLIKFYRSDWNRLATRRNIVLCLRNPKDVNDAADVTVRVTPDNATFVEVSEPCSLDLEEVKLDYQLTWRNIGNYSDLHQLINSMYPQATDVRNRDPKLIYYIRTLFTEVRPLSFS</sequence>
<protein>
    <submittedName>
        <fullName evidence="6">Uncharacterized protein LOC117568169</fullName>
    </submittedName>
</protein>
<organism evidence="5 6">
    <name type="scientific">Drosophila albomicans</name>
    <name type="common">Fruit fly</name>
    <dbReference type="NCBI Taxonomy" id="7291"/>
    <lineage>
        <taxon>Eukaryota</taxon>
        <taxon>Metazoa</taxon>
        <taxon>Ecdysozoa</taxon>
        <taxon>Arthropoda</taxon>
        <taxon>Hexapoda</taxon>
        <taxon>Insecta</taxon>
        <taxon>Pterygota</taxon>
        <taxon>Neoptera</taxon>
        <taxon>Endopterygota</taxon>
        <taxon>Diptera</taxon>
        <taxon>Brachycera</taxon>
        <taxon>Muscomorpha</taxon>
        <taxon>Ephydroidea</taxon>
        <taxon>Drosophilidae</taxon>
        <taxon>Drosophila</taxon>
    </lineage>
</organism>
<proteinExistence type="inferred from homology"/>
<evidence type="ECO:0000313" key="5">
    <source>
        <dbReference type="Proteomes" id="UP000515160"/>
    </source>
</evidence>
<feature type="domain" description="IC97/Casc1 N-terminal" evidence="4">
    <location>
        <begin position="36"/>
        <end position="236"/>
    </location>
</feature>
<evidence type="ECO:0000256" key="2">
    <source>
        <dbReference type="SAM" id="MobiDB-lite"/>
    </source>
</evidence>
<dbReference type="Pfam" id="PF12366">
    <property type="entry name" value="Casc1_C"/>
    <property type="match status" value="1"/>
</dbReference>
<dbReference type="Pfam" id="PF15927">
    <property type="entry name" value="Casc1_N"/>
    <property type="match status" value="1"/>
</dbReference>
<dbReference type="InterPro" id="IPR022110">
    <property type="entry name" value="CASC1_C"/>
</dbReference>
<dbReference type="GO" id="GO:0048487">
    <property type="term" value="F:beta-tubulin binding"/>
    <property type="evidence" value="ECO:0007669"/>
    <property type="project" value="TreeGrafter"/>
</dbReference>
<dbReference type="OrthoDB" id="7737418at2759"/>
<evidence type="ECO:0000256" key="1">
    <source>
        <dbReference type="ARBA" id="ARBA00024332"/>
    </source>
</evidence>
<dbReference type="AlphaFoldDB" id="A0A6P8WYH7"/>
<dbReference type="GeneID" id="117568169"/>
<feature type="region of interest" description="Disordered" evidence="2">
    <location>
        <begin position="558"/>
        <end position="579"/>
    </location>
</feature>
<dbReference type="PANTHER" id="PTHR20929:SF11">
    <property type="entry name" value="DYNEIN AXONEMAL INTERMEDIATE CHAIN 7"/>
    <property type="match status" value="1"/>
</dbReference>
<evidence type="ECO:0000259" key="3">
    <source>
        <dbReference type="Pfam" id="PF12366"/>
    </source>
</evidence>
<evidence type="ECO:0000313" key="6">
    <source>
        <dbReference type="RefSeq" id="XP_034104493.1"/>
    </source>
</evidence>
<comment type="similarity">
    <text evidence="1">Belongs to the DNAI7 family.</text>
</comment>
<dbReference type="InterPro" id="IPR023247">
    <property type="entry name" value="IC97/Dnai7-like"/>
</dbReference>
<dbReference type="InterPro" id="IPR031826">
    <property type="entry name" value="IC97/Casc1_N"/>
</dbReference>
<dbReference type="PANTHER" id="PTHR20929">
    <property type="entry name" value="LUNG ADENOMA SUSCEPTIBILITY 1-RELATED"/>
    <property type="match status" value="1"/>
</dbReference>
<dbReference type="GO" id="GO:0008017">
    <property type="term" value="F:microtubule binding"/>
    <property type="evidence" value="ECO:0007669"/>
    <property type="project" value="TreeGrafter"/>
</dbReference>
<gene>
    <name evidence="6" type="primary">LOC117568169</name>
</gene>
<accession>A0A6P8WYH7</accession>
<reference evidence="6" key="1">
    <citation type="submission" date="2025-08" db="UniProtKB">
        <authorList>
            <consortium name="RefSeq"/>
        </authorList>
    </citation>
    <scope>IDENTIFICATION</scope>
    <source>
        <strain evidence="6">15112-1751.03</strain>
        <tissue evidence="6">Whole Adult</tissue>
    </source>
</reference>
<dbReference type="Proteomes" id="UP000515160">
    <property type="component" value="Chromosome 3"/>
</dbReference>
<evidence type="ECO:0000259" key="4">
    <source>
        <dbReference type="Pfam" id="PF15927"/>
    </source>
</evidence>
<feature type="domain" description="CASC1 C-terminal" evidence="3">
    <location>
        <begin position="903"/>
        <end position="1123"/>
    </location>
</feature>
<name>A0A6P8WYH7_DROAB</name>
<feature type="compositionally biased region" description="Basic residues" evidence="2">
    <location>
        <begin position="566"/>
        <end position="576"/>
    </location>
</feature>